<name>A0AAE3AJ90_9FIRM</name>
<dbReference type="GO" id="GO:0000166">
    <property type="term" value="F:nucleotide binding"/>
    <property type="evidence" value="ECO:0007669"/>
    <property type="project" value="UniProtKB-KW"/>
</dbReference>
<accession>A0AAE3AJ90</accession>
<evidence type="ECO:0000256" key="3">
    <source>
        <dbReference type="ARBA" id="ARBA00022741"/>
    </source>
</evidence>
<evidence type="ECO:0000259" key="7">
    <source>
        <dbReference type="PROSITE" id="PS51831"/>
    </source>
</evidence>
<comment type="caution">
    <text evidence="8">The sequence shown here is derived from an EMBL/GenBank/DDBJ whole genome shotgun (WGS) entry which is preliminary data.</text>
</comment>
<dbReference type="CDD" id="cd00077">
    <property type="entry name" value="HDc"/>
    <property type="match status" value="1"/>
</dbReference>
<dbReference type="NCBIfam" id="TIGR00277">
    <property type="entry name" value="HDIG"/>
    <property type="match status" value="1"/>
</dbReference>
<evidence type="ECO:0000256" key="6">
    <source>
        <dbReference type="ARBA" id="ARBA00049417"/>
    </source>
</evidence>
<keyword evidence="2" id="KW-0479">Metal-binding</keyword>
<dbReference type="PANTHER" id="PTHR35795">
    <property type="entry name" value="SLR1885 PROTEIN"/>
    <property type="match status" value="1"/>
</dbReference>
<comment type="catalytic activity">
    <reaction evidence="6">
        <text>P(1),P(4)-bis(5'-adenosyl) tetraphosphate + H2O = 2 ADP + 2 H(+)</text>
        <dbReference type="Rhea" id="RHEA:24252"/>
        <dbReference type="ChEBI" id="CHEBI:15377"/>
        <dbReference type="ChEBI" id="CHEBI:15378"/>
        <dbReference type="ChEBI" id="CHEBI:58141"/>
        <dbReference type="ChEBI" id="CHEBI:456216"/>
        <dbReference type="EC" id="3.6.1.41"/>
    </reaction>
</comment>
<dbReference type="InterPro" id="IPR006675">
    <property type="entry name" value="HDIG_dom"/>
</dbReference>
<dbReference type="SUPFAM" id="SSF109604">
    <property type="entry name" value="HD-domain/PDEase-like"/>
    <property type="match status" value="1"/>
</dbReference>
<evidence type="ECO:0000256" key="5">
    <source>
        <dbReference type="ARBA" id="ARBA00023004"/>
    </source>
</evidence>
<keyword evidence="3" id="KW-0547">Nucleotide-binding</keyword>
<evidence type="ECO:0000313" key="9">
    <source>
        <dbReference type="Proteomes" id="UP001199424"/>
    </source>
</evidence>
<dbReference type="EC" id="3.6.1.41" evidence="1"/>
<evidence type="ECO:0000256" key="1">
    <source>
        <dbReference type="ARBA" id="ARBA00012506"/>
    </source>
</evidence>
<dbReference type="Pfam" id="PF01966">
    <property type="entry name" value="HD"/>
    <property type="match status" value="1"/>
</dbReference>
<dbReference type="GO" id="GO:0046872">
    <property type="term" value="F:metal ion binding"/>
    <property type="evidence" value="ECO:0007669"/>
    <property type="project" value="UniProtKB-KW"/>
</dbReference>
<reference evidence="8" key="1">
    <citation type="submission" date="2021-10" db="EMBL/GenBank/DDBJ databases">
        <title>Anaerobic single-cell dispensing facilitates the cultivation of human gut bacteria.</title>
        <authorList>
            <person name="Afrizal A."/>
        </authorList>
    </citation>
    <scope>NUCLEOTIDE SEQUENCE</scope>
    <source>
        <strain evidence="8">CLA-AA-H250</strain>
    </source>
</reference>
<dbReference type="GO" id="GO:0008803">
    <property type="term" value="F:bis(5'-nucleosyl)-tetraphosphatase (symmetrical) activity"/>
    <property type="evidence" value="ECO:0007669"/>
    <property type="project" value="UniProtKB-EC"/>
</dbReference>
<evidence type="ECO:0000256" key="2">
    <source>
        <dbReference type="ARBA" id="ARBA00022723"/>
    </source>
</evidence>
<dbReference type="Gene3D" id="1.10.3210.10">
    <property type="entry name" value="Hypothetical protein af1432"/>
    <property type="match status" value="1"/>
</dbReference>
<dbReference type="InterPro" id="IPR006674">
    <property type="entry name" value="HD_domain"/>
</dbReference>
<dbReference type="InterPro" id="IPR005249">
    <property type="entry name" value="YqeK"/>
</dbReference>
<dbReference type="SMART" id="SM00471">
    <property type="entry name" value="HDc"/>
    <property type="match status" value="1"/>
</dbReference>
<dbReference type="Proteomes" id="UP001199424">
    <property type="component" value="Unassembled WGS sequence"/>
</dbReference>
<keyword evidence="5" id="KW-0408">Iron</keyword>
<dbReference type="AlphaFoldDB" id="A0AAE3AJ90"/>
<sequence length="194" mass="22169">MNKKEKQQYIDIIKPMLTQKRFEHSLNVSEEAVKLAKKYGADTEKAELAGLLHDILKDTPPEKQLKILADFGIIMRDVELSAKKFWHAISGAVYIKHVLHIEDEDVYNAVRYHTTGRKNMTLLEKVIFIADFISKDRNYPGVEDMRKAAYKSLDKAIVEGIAFTITELAKDRAPIVPETIDAYNDAVWALRHGN</sequence>
<dbReference type="InterPro" id="IPR003607">
    <property type="entry name" value="HD/PDEase_dom"/>
</dbReference>
<dbReference type="EMBL" id="JAJEQC010000001">
    <property type="protein sequence ID" value="MCC2135790.1"/>
    <property type="molecule type" value="Genomic_DNA"/>
</dbReference>
<dbReference type="InterPro" id="IPR051094">
    <property type="entry name" value="Diverse_Catalytic_Enzymes"/>
</dbReference>
<organism evidence="8 9">
    <name type="scientific">Hominenteromicrobium mulieris</name>
    <dbReference type="NCBI Taxonomy" id="2885357"/>
    <lineage>
        <taxon>Bacteria</taxon>
        <taxon>Bacillati</taxon>
        <taxon>Bacillota</taxon>
        <taxon>Clostridia</taxon>
        <taxon>Eubacteriales</taxon>
        <taxon>Oscillospiraceae</taxon>
        <taxon>Hominenteromicrobium</taxon>
    </lineage>
</organism>
<evidence type="ECO:0000313" key="8">
    <source>
        <dbReference type="EMBL" id="MCC2135790.1"/>
    </source>
</evidence>
<feature type="domain" description="HD" evidence="7">
    <location>
        <begin position="21"/>
        <end position="136"/>
    </location>
</feature>
<proteinExistence type="predicted"/>
<keyword evidence="4 8" id="KW-0378">Hydrolase</keyword>
<keyword evidence="9" id="KW-1185">Reference proteome</keyword>
<dbReference type="RefSeq" id="WP_308448402.1">
    <property type="nucleotide sequence ID" value="NZ_JAJEQC010000001.1"/>
</dbReference>
<dbReference type="PROSITE" id="PS51831">
    <property type="entry name" value="HD"/>
    <property type="match status" value="1"/>
</dbReference>
<dbReference type="NCBIfam" id="TIGR00488">
    <property type="entry name" value="bis(5'-nucleosyl)-tetraphosphatase (symmetrical) YqeK"/>
    <property type="match status" value="1"/>
</dbReference>
<protein>
    <recommendedName>
        <fullName evidence="1">bis(5'-nucleosyl)-tetraphosphatase (symmetrical)</fullName>
        <ecNumber evidence="1">3.6.1.41</ecNumber>
    </recommendedName>
</protein>
<evidence type="ECO:0000256" key="4">
    <source>
        <dbReference type="ARBA" id="ARBA00022801"/>
    </source>
</evidence>
<gene>
    <name evidence="8" type="primary">yqeK</name>
    <name evidence="8" type="ORF">LKD31_02000</name>
</gene>
<dbReference type="PANTHER" id="PTHR35795:SF1">
    <property type="entry name" value="BIS(5'-NUCLEOSYL)-TETRAPHOSPHATASE, SYMMETRICAL"/>
    <property type="match status" value="1"/>
</dbReference>